<proteinExistence type="inferred from homology"/>
<evidence type="ECO:0000256" key="1">
    <source>
        <dbReference type="ARBA" id="ARBA00004651"/>
    </source>
</evidence>
<dbReference type="EMBL" id="JAGSHT010000016">
    <property type="protein sequence ID" value="MBZ2197876.1"/>
    <property type="molecule type" value="Genomic_DNA"/>
</dbReference>
<gene>
    <name evidence="9" type="ORF">KCQ71_17075</name>
</gene>
<comment type="subcellular location">
    <subcellularLocation>
        <location evidence="1 7">Cell membrane</location>
        <topology evidence="1 7">Multi-pass membrane protein</topology>
    </subcellularLocation>
</comment>
<dbReference type="PANTHER" id="PTHR30193:SF37">
    <property type="entry name" value="INNER MEMBRANE ABC TRANSPORTER PERMEASE PROTEIN YCJO"/>
    <property type="match status" value="1"/>
</dbReference>
<name>A0ABS7SF07_9MICO</name>
<dbReference type="SUPFAM" id="SSF161098">
    <property type="entry name" value="MetI-like"/>
    <property type="match status" value="1"/>
</dbReference>
<evidence type="ECO:0000313" key="10">
    <source>
        <dbReference type="Proteomes" id="UP000826651"/>
    </source>
</evidence>
<keyword evidence="2 7" id="KW-0813">Transport</keyword>
<keyword evidence="6 7" id="KW-0472">Membrane</keyword>
<evidence type="ECO:0000256" key="5">
    <source>
        <dbReference type="ARBA" id="ARBA00022989"/>
    </source>
</evidence>
<evidence type="ECO:0000313" key="9">
    <source>
        <dbReference type="EMBL" id="MBZ2197876.1"/>
    </source>
</evidence>
<comment type="caution">
    <text evidence="9">The sequence shown here is derived from an EMBL/GenBank/DDBJ whole genome shotgun (WGS) entry which is preliminary data.</text>
</comment>
<feature type="transmembrane region" description="Helical" evidence="7">
    <location>
        <begin position="62"/>
        <end position="88"/>
    </location>
</feature>
<evidence type="ECO:0000256" key="6">
    <source>
        <dbReference type="ARBA" id="ARBA00023136"/>
    </source>
</evidence>
<keyword evidence="3" id="KW-1003">Cell membrane</keyword>
<protein>
    <submittedName>
        <fullName evidence="9">Sugar ABC transporter permease</fullName>
    </submittedName>
</protein>
<accession>A0ABS7SF07</accession>
<reference evidence="9 10" key="1">
    <citation type="submission" date="2021-04" db="EMBL/GenBank/DDBJ databases">
        <title>Ruania sp. nov., isolated from sandy soil of mangrove forest.</title>
        <authorList>
            <person name="Ge X."/>
            <person name="Huang R."/>
            <person name="Liu W."/>
        </authorList>
    </citation>
    <scope>NUCLEOTIDE SEQUENCE [LARGE SCALE GENOMIC DNA]</scope>
    <source>
        <strain evidence="9 10">N2-46</strain>
    </source>
</reference>
<feature type="domain" description="ABC transmembrane type-1" evidence="8">
    <location>
        <begin position="63"/>
        <end position="280"/>
    </location>
</feature>
<keyword evidence="10" id="KW-1185">Reference proteome</keyword>
<sequence length="292" mass="31544">MDRILVVFAAPAIVLMTVVLLVPSVFTVIISLTKWRGFGTDVAWVGLRNYVSLWQSEIFRTAMLNTLILVFVGGAMIFAVVFFMLIGLRHMRGAGFARSVVFVPMIISPIAIGAALGFLLNPNGGVNAILAAINLEGLRQAWLAPDFVFRMIVLGLVWSVSGYYLAIVATGADQIPIDLYEEADLAGASKWQQFWLVTLPLSWESTSVAVVLWLISGMKTFEIVIAFIGTQGTPPVQARTAAVQQFLATTGGPDGTPQLGQASAIGIAIFALTSVFVILARRILSRDRVELS</sequence>
<feature type="transmembrane region" description="Helical" evidence="7">
    <location>
        <begin position="259"/>
        <end position="280"/>
    </location>
</feature>
<dbReference type="PROSITE" id="PS50928">
    <property type="entry name" value="ABC_TM1"/>
    <property type="match status" value="1"/>
</dbReference>
<dbReference type="Gene3D" id="1.10.3720.10">
    <property type="entry name" value="MetI-like"/>
    <property type="match status" value="1"/>
</dbReference>
<dbReference type="CDD" id="cd06261">
    <property type="entry name" value="TM_PBP2"/>
    <property type="match status" value="1"/>
</dbReference>
<dbReference type="PANTHER" id="PTHR30193">
    <property type="entry name" value="ABC TRANSPORTER PERMEASE PROTEIN"/>
    <property type="match status" value="1"/>
</dbReference>
<evidence type="ECO:0000256" key="3">
    <source>
        <dbReference type="ARBA" id="ARBA00022475"/>
    </source>
</evidence>
<keyword evidence="5 7" id="KW-1133">Transmembrane helix</keyword>
<evidence type="ECO:0000259" key="8">
    <source>
        <dbReference type="PROSITE" id="PS50928"/>
    </source>
</evidence>
<dbReference type="InterPro" id="IPR000515">
    <property type="entry name" value="MetI-like"/>
</dbReference>
<evidence type="ECO:0000256" key="7">
    <source>
        <dbReference type="RuleBase" id="RU363032"/>
    </source>
</evidence>
<keyword evidence="4 7" id="KW-0812">Transmembrane</keyword>
<dbReference type="Proteomes" id="UP000826651">
    <property type="component" value="Unassembled WGS sequence"/>
</dbReference>
<organism evidence="9 10">
    <name type="scientific">Occultella gossypii</name>
    <dbReference type="NCBI Taxonomy" id="2800820"/>
    <lineage>
        <taxon>Bacteria</taxon>
        <taxon>Bacillati</taxon>
        <taxon>Actinomycetota</taxon>
        <taxon>Actinomycetes</taxon>
        <taxon>Micrococcales</taxon>
        <taxon>Ruaniaceae</taxon>
        <taxon>Occultella</taxon>
    </lineage>
</organism>
<dbReference type="Pfam" id="PF00528">
    <property type="entry name" value="BPD_transp_1"/>
    <property type="match status" value="1"/>
</dbReference>
<dbReference type="InterPro" id="IPR051393">
    <property type="entry name" value="ABC_transporter_permease"/>
</dbReference>
<feature type="transmembrane region" description="Helical" evidence="7">
    <location>
        <begin position="100"/>
        <end position="120"/>
    </location>
</feature>
<comment type="similarity">
    <text evidence="7">Belongs to the binding-protein-dependent transport system permease family.</text>
</comment>
<feature type="transmembrane region" description="Helical" evidence="7">
    <location>
        <begin position="147"/>
        <end position="172"/>
    </location>
</feature>
<dbReference type="RefSeq" id="WP_223408088.1">
    <property type="nucleotide sequence ID" value="NZ_JAGSHT010000016.1"/>
</dbReference>
<evidence type="ECO:0000256" key="4">
    <source>
        <dbReference type="ARBA" id="ARBA00022692"/>
    </source>
</evidence>
<dbReference type="InterPro" id="IPR035906">
    <property type="entry name" value="MetI-like_sf"/>
</dbReference>
<evidence type="ECO:0000256" key="2">
    <source>
        <dbReference type="ARBA" id="ARBA00022448"/>
    </source>
</evidence>